<gene>
    <name evidence="10" type="ORF">CFH99_03940</name>
</gene>
<keyword evidence="11" id="KW-1185">Reference proteome</keyword>
<evidence type="ECO:0000256" key="2">
    <source>
        <dbReference type="ARBA" id="ARBA00004760"/>
    </source>
</evidence>
<comment type="pathway">
    <text evidence="3">Sphingolipid metabolism.</text>
</comment>
<protein>
    <recommendedName>
        <fullName evidence="12">Ceramide glucosyltransferase</fullName>
    </recommendedName>
</protein>
<feature type="region of interest" description="Disordered" evidence="9">
    <location>
        <begin position="23"/>
        <end position="49"/>
    </location>
</feature>
<keyword evidence="8" id="KW-0472">Membrane</keyword>
<dbReference type="SUPFAM" id="SSF53448">
    <property type="entry name" value="Nucleotide-diphospho-sugar transferases"/>
    <property type="match status" value="1"/>
</dbReference>
<sequence>MAAAAPAGRTADHPLRRRRAELVEDVRARQDAARPRQAAGVGGRGRRPVRRVAAGAPVNRRATTAAAVGYLGLQAAKAAITLRTASRAPAAVEPGPAEIGKVVVVQPILSGDPGLEDALRDNLLSLDGARFCWLVDEDDPEAQRIVGRLRDQLARSGATGTRLDIRICPPAPDGTNPKLAKLQPALDEAADDEVFLVLDDDTRLPRASLGALLGGLERATLATGLPAYLPGGTPWAQLVEQFVDNNAAMTYLTLDPVTINGMTWAMRVRDLRALGGFTPILRNLTDDLAVAGAVQRTGGTICQTASPQWITTTVDSPGAYVRLLHRWMLFANLLLRRQPLRTVAAISVLHGTHPNLLWAVLLGTVRERRPALLATVLGGRFLLLRLVQRRIYGRPLHRPGISLVSELVQPLHLGHGAVQRTIRWRTHTYRVVADDDFREVR</sequence>
<dbReference type="EMBL" id="CP022295">
    <property type="protein sequence ID" value="QSR24768.1"/>
    <property type="molecule type" value="Genomic_DNA"/>
</dbReference>
<name>A0ABX7PFP5_9ACTN</name>
<dbReference type="Proteomes" id="UP000662818">
    <property type="component" value="Chromosome"/>
</dbReference>
<keyword evidence="6" id="KW-0812">Transmembrane</keyword>
<evidence type="ECO:0000256" key="7">
    <source>
        <dbReference type="ARBA" id="ARBA00022989"/>
    </source>
</evidence>
<accession>A0ABX7PFP5</accession>
<dbReference type="Pfam" id="PF13506">
    <property type="entry name" value="Glyco_transf_21"/>
    <property type="match status" value="1"/>
</dbReference>
<reference evidence="10 11" key="1">
    <citation type="submission" date="2017-06" db="EMBL/GenBank/DDBJ databases">
        <title>Complete Genome Sequence of the Soil Carbazole-Degrading Bacterium Nocardioides aromaticivorans IC177.</title>
        <authorList>
            <person name="Vejarano F."/>
            <person name="Suzuki-Minakuchi C."/>
            <person name="Ohtsubo Y."/>
            <person name="Tsuda M."/>
            <person name="Okada K."/>
            <person name="Nojiri H."/>
        </authorList>
    </citation>
    <scope>NUCLEOTIDE SEQUENCE [LARGE SCALE GENOMIC DNA]</scope>
    <source>
        <strain evidence="10 11">IC177</strain>
    </source>
</reference>
<evidence type="ECO:0000313" key="11">
    <source>
        <dbReference type="Proteomes" id="UP000662818"/>
    </source>
</evidence>
<feature type="compositionally biased region" description="Basic and acidic residues" evidence="9">
    <location>
        <begin position="23"/>
        <end position="34"/>
    </location>
</feature>
<comment type="subcellular location">
    <subcellularLocation>
        <location evidence="1">Membrane</location>
        <topology evidence="1">Multi-pass membrane protein</topology>
    </subcellularLocation>
</comment>
<keyword evidence="7" id="KW-1133">Transmembrane helix</keyword>
<dbReference type="InterPro" id="IPR029044">
    <property type="entry name" value="Nucleotide-diphossugar_trans"/>
</dbReference>
<keyword evidence="5" id="KW-0808">Transferase</keyword>
<dbReference type="PANTHER" id="PTHR12726:SF0">
    <property type="entry name" value="CERAMIDE GLUCOSYLTRANSFERASE"/>
    <property type="match status" value="1"/>
</dbReference>
<evidence type="ECO:0000256" key="8">
    <source>
        <dbReference type="ARBA" id="ARBA00023136"/>
    </source>
</evidence>
<evidence type="ECO:0000256" key="3">
    <source>
        <dbReference type="ARBA" id="ARBA00004991"/>
    </source>
</evidence>
<evidence type="ECO:0000256" key="6">
    <source>
        <dbReference type="ARBA" id="ARBA00022692"/>
    </source>
</evidence>
<evidence type="ECO:0008006" key="12">
    <source>
        <dbReference type="Google" id="ProtNLM"/>
    </source>
</evidence>
<proteinExistence type="predicted"/>
<evidence type="ECO:0000256" key="4">
    <source>
        <dbReference type="ARBA" id="ARBA00022676"/>
    </source>
</evidence>
<keyword evidence="4" id="KW-0328">Glycosyltransferase</keyword>
<dbReference type="InterPro" id="IPR025993">
    <property type="entry name" value="Ceramide_glucosylTrfase"/>
</dbReference>
<evidence type="ECO:0000256" key="9">
    <source>
        <dbReference type="SAM" id="MobiDB-lite"/>
    </source>
</evidence>
<evidence type="ECO:0000313" key="10">
    <source>
        <dbReference type="EMBL" id="QSR24768.1"/>
    </source>
</evidence>
<evidence type="ECO:0000256" key="5">
    <source>
        <dbReference type="ARBA" id="ARBA00022679"/>
    </source>
</evidence>
<evidence type="ECO:0000256" key="1">
    <source>
        <dbReference type="ARBA" id="ARBA00004141"/>
    </source>
</evidence>
<dbReference type="PANTHER" id="PTHR12726">
    <property type="entry name" value="CERAMIDE GLUCOSYLTRANSFERASE"/>
    <property type="match status" value="1"/>
</dbReference>
<organism evidence="10 11">
    <name type="scientific">Nocardioides aromaticivorans</name>
    <dbReference type="NCBI Taxonomy" id="200618"/>
    <lineage>
        <taxon>Bacteria</taxon>
        <taxon>Bacillati</taxon>
        <taxon>Actinomycetota</taxon>
        <taxon>Actinomycetes</taxon>
        <taxon>Propionibacteriales</taxon>
        <taxon>Nocardioidaceae</taxon>
        <taxon>Nocardioides</taxon>
    </lineage>
</organism>
<comment type="pathway">
    <text evidence="2">Lipid metabolism; sphingolipid metabolism.</text>
</comment>